<gene>
    <name evidence="1" type="ORF">F5148DRAFT_1228629</name>
</gene>
<comment type="caution">
    <text evidence="1">The sequence shown here is derived from an EMBL/GenBank/DDBJ whole genome shotgun (WGS) entry which is preliminary data.</text>
</comment>
<name>A0ACC0TZG1_9AGAM</name>
<organism evidence="1 2">
    <name type="scientific">Russula earlei</name>
    <dbReference type="NCBI Taxonomy" id="71964"/>
    <lineage>
        <taxon>Eukaryota</taxon>
        <taxon>Fungi</taxon>
        <taxon>Dikarya</taxon>
        <taxon>Basidiomycota</taxon>
        <taxon>Agaricomycotina</taxon>
        <taxon>Agaricomycetes</taxon>
        <taxon>Russulales</taxon>
        <taxon>Russulaceae</taxon>
        <taxon>Russula</taxon>
    </lineage>
</organism>
<accession>A0ACC0TZG1</accession>
<dbReference type="Proteomes" id="UP001207468">
    <property type="component" value="Unassembled WGS sequence"/>
</dbReference>
<keyword evidence="2" id="KW-1185">Reference proteome</keyword>
<proteinExistence type="predicted"/>
<protein>
    <submittedName>
        <fullName evidence="1">Uncharacterized protein</fullName>
    </submittedName>
</protein>
<evidence type="ECO:0000313" key="2">
    <source>
        <dbReference type="Proteomes" id="UP001207468"/>
    </source>
</evidence>
<reference evidence="1" key="1">
    <citation type="submission" date="2021-03" db="EMBL/GenBank/DDBJ databases">
        <title>Evolutionary priming and transition to the ectomycorrhizal habit in an iconic lineage of mushroom-forming fungi: is preadaptation a requirement?</title>
        <authorList>
            <consortium name="DOE Joint Genome Institute"/>
            <person name="Looney B.P."/>
            <person name="Miyauchi S."/>
            <person name="Morin E."/>
            <person name="Drula E."/>
            <person name="Courty P.E."/>
            <person name="Chicoki N."/>
            <person name="Fauchery L."/>
            <person name="Kohler A."/>
            <person name="Kuo A."/>
            <person name="LaButti K."/>
            <person name="Pangilinan J."/>
            <person name="Lipzen A."/>
            <person name="Riley R."/>
            <person name="Andreopoulos W."/>
            <person name="He G."/>
            <person name="Johnson J."/>
            <person name="Barry K.W."/>
            <person name="Grigoriev I.V."/>
            <person name="Nagy L."/>
            <person name="Hibbett D."/>
            <person name="Henrissat B."/>
            <person name="Matheny P.B."/>
            <person name="Labbe J."/>
            <person name="Martin A.F."/>
        </authorList>
    </citation>
    <scope>NUCLEOTIDE SEQUENCE</scope>
    <source>
        <strain evidence="1">BPL698</strain>
    </source>
</reference>
<evidence type="ECO:0000313" key="1">
    <source>
        <dbReference type="EMBL" id="KAI9454698.1"/>
    </source>
</evidence>
<sequence length="659" mass="71568">MASPNPVGSEGEGIYVPDGKAEFPRAVDNSPQLWSLCLTHADKFDRDLIESWKGDMDGILIFSGLFSAVAQVAIILARSTNQIDPVLPPMPTQNSQTAYLVINAFWFLSLAFSLTCAITATLVQQWSRTPFNPHQRARMRTYLHRGVQKFRFSELVGAIPMLLHVALFLFFCGLLVFLFNLDTTLARILLVFSIAALFLYVLLTALPVFFYDCPYKTPLTSVLSYITYAVASYRPRSRRRRGQSANNQWHPEKQTTHLTDLWAQDGSPQGFELDRTALRWTLLSVTDPNDLELFVGLLPGLLQSYSGTDFTRDGARAAQALLFGPDMLAKYLVGLLHSAVPLDSLALSPADRRQLDARAVTCLSSVSLLARACEGPTLSMPQLWPAWATAYSNPVARDALAFRAHPNSALAALALSVVLLLARRALIAYRAFLEDMHKRAATAASAPAMLYPSLASDVYARLSAGVYLARALGDVMHGLSGDPDSGIGGGAPLAQRAEELLGGALRPYIPGAAPRAPGAGAGGAGRVMNWELGALAKAAQEDMVKAKVCLAVLFMYAACALPADGAGQEALRTLATPVRWKERCEYDEKPNAAMGLLLAVRHAHGEGTLTVFDADEVVALYRTIHDPRSAQPEPFDADAIEDSVSNMLPRRTPWAQGTL</sequence>
<dbReference type="EMBL" id="JAGFNK010000268">
    <property type="protein sequence ID" value="KAI9454698.1"/>
    <property type="molecule type" value="Genomic_DNA"/>
</dbReference>